<dbReference type="PANTHER" id="PTHR38459">
    <property type="entry name" value="PROPHAGE BACTOPRENOL-LINKED GLUCOSE TRANSLOCASE HOMOLOG"/>
    <property type="match status" value="1"/>
</dbReference>
<comment type="subcellular location">
    <subcellularLocation>
        <location evidence="1">Membrane</location>
        <topology evidence="1">Multi-pass membrane protein</topology>
    </subcellularLocation>
</comment>
<comment type="similarity">
    <text evidence="2">Belongs to the GtrA family.</text>
</comment>
<dbReference type="RefSeq" id="WP_009429708.1">
    <property type="nucleotide sequence ID" value="NZ_JH414504.1"/>
</dbReference>
<evidence type="ECO:0000313" key="9">
    <source>
        <dbReference type="Proteomes" id="UP000003527"/>
    </source>
</evidence>
<dbReference type="Pfam" id="PF04138">
    <property type="entry name" value="GtrA_DPMS_TM"/>
    <property type="match status" value="1"/>
</dbReference>
<protein>
    <recommendedName>
        <fullName evidence="7">GtrA/DPMS transmembrane domain-containing protein</fullName>
    </recommendedName>
</protein>
<name>G9WV36_9FIRM</name>
<evidence type="ECO:0000259" key="7">
    <source>
        <dbReference type="Pfam" id="PF04138"/>
    </source>
</evidence>
<feature type="transmembrane region" description="Helical" evidence="6">
    <location>
        <begin position="9"/>
        <end position="26"/>
    </location>
</feature>
<evidence type="ECO:0000313" key="8">
    <source>
        <dbReference type="EMBL" id="EHL11437.1"/>
    </source>
</evidence>
<feature type="domain" description="GtrA/DPMS transmembrane" evidence="7">
    <location>
        <begin position="10"/>
        <end position="132"/>
    </location>
</feature>
<evidence type="ECO:0000256" key="4">
    <source>
        <dbReference type="ARBA" id="ARBA00022989"/>
    </source>
</evidence>
<feature type="transmembrane region" description="Helical" evidence="6">
    <location>
        <begin position="79"/>
        <end position="100"/>
    </location>
</feature>
<dbReference type="InterPro" id="IPR007267">
    <property type="entry name" value="GtrA_DPMS_TM"/>
</dbReference>
<keyword evidence="5 6" id="KW-0472">Membrane</keyword>
<evidence type="ECO:0000256" key="3">
    <source>
        <dbReference type="ARBA" id="ARBA00022692"/>
    </source>
</evidence>
<gene>
    <name evidence="8" type="ORF">HMPREF9624_00770</name>
</gene>
<dbReference type="GO" id="GO:0005886">
    <property type="term" value="C:plasma membrane"/>
    <property type="evidence" value="ECO:0007669"/>
    <property type="project" value="TreeGrafter"/>
</dbReference>
<keyword evidence="3 6" id="KW-0812">Transmembrane</keyword>
<feature type="transmembrane region" description="Helical" evidence="6">
    <location>
        <begin position="112"/>
        <end position="131"/>
    </location>
</feature>
<dbReference type="HOGENOM" id="CLU_083873_4_2_9"/>
<evidence type="ECO:0000256" key="1">
    <source>
        <dbReference type="ARBA" id="ARBA00004141"/>
    </source>
</evidence>
<dbReference type="GO" id="GO:0000271">
    <property type="term" value="P:polysaccharide biosynthetic process"/>
    <property type="evidence" value="ECO:0007669"/>
    <property type="project" value="InterPro"/>
</dbReference>
<keyword evidence="9" id="KW-1185">Reference proteome</keyword>
<sequence>MHKNMDEGIRYILVGVLTTLVNYIFYGGFDFLFEKIGVASVISYKLAYGVAFVAAVLFAFFANKYMVFRKKGGKLFQEILSFFGLRVASGIASFFLLVLLVDVLRLTHTMGWVLSSAINLIVNYIGSKFFIFRS</sequence>
<proteinExistence type="inferred from homology"/>
<accession>G9WV36</accession>
<feature type="transmembrane region" description="Helical" evidence="6">
    <location>
        <begin position="46"/>
        <end position="67"/>
    </location>
</feature>
<dbReference type="PANTHER" id="PTHR38459:SF5">
    <property type="entry name" value="CELL WALL TEICHOIC ACID GLYCOSYLATION PROTEIN GTCA"/>
    <property type="match status" value="1"/>
</dbReference>
<organism evidence="8 9">
    <name type="scientific">Oribacterium asaccharolyticum ACB7</name>
    <dbReference type="NCBI Taxonomy" id="796944"/>
    <lineage>
        <taxon>Bacteria</taxon>
        <taxon>Bacillati</taxon>
        <taxon>Bacillota</taxon>
        <taxon>Clostridia</taxon>
        <taxon>Lachnospirales</taxon>
        <taxon>Lachnospiraceae</taxon>
        <taxon>Oribacterium</taxon>
    </lineage>
</organism>
<comment type="caution">
    <text evidence="8">The sequence shown here is derived from an EMBL/GenBank/DDBJ whole genome shotgun (WGS) entry which is preliminary data.</text>
</comment>
<dbReference type="InterPro" id="IPR051401">
    <property type="entry name" value="GtrA_CellWall_Glycosyl"/>
</dbReference>
<dbReference type="PATRIC" id="fig|796944.3.peg.1492"/>
<keyword evidence="4 6" id="KW-1133">Transmembrane helix</keyword>
<evidence type="ECO:0000256" key="2">
    <source>
        <dbReference type="ARBA" id="ARBA00009399"/>
    </source>
</evidence>
<dbReference type="EMBL" id="AFZD01000017">
    <property type="protein sequence ID" value="EHL11437.1"/>
    <property type="molecule type" value="Genomic_DNA"/>
</dbReference>
<dbReference type="AlphaFoldDB" id="G9WV36"/>
<dbReference type="Proteomes" id="UP000003527">
    <property type="component" value="Unassembled WGS sequence"/>
</dbReference>
<evidence type="ECO:0000256" key="6">
    <source>
        <dbReference type="SAM" id="Phobius"/>
    </source>
</evidence>
<reference evidence="8 9" key="1">
    <citation type="submission" date="2011-08" db="EMBL/GenBank/DDBJ databases">
        <title>The Genome Sequence of Oribacterium sp. ACB7.</title>
        <authorList>
            <consortium name="The Broad Institute Genome Sequencing Platform"/>
            <person name="Earl A."/>
            <person name="Ward D."/>
            <person name="Feldgarden M."/>
            <person name="Gevers D."/>
            <person name="Sizova M."/>
            <person name="Hazen A."/>
            <person name="Epstein S."/>
            <person name="Young S.K."/>
            <person name="Zeng Q."/>
            <person name="Gargeya S."/>
            <person name="Fitzgerald M."/>
            <person name="Haas B."/>
            <person name="Abouelleil A."/>
            <person name="Alvarado L."/>
            <person name="Arachchi H.M."/>
            <person name="Berlin A."/>
            <person name="Brown A."/>
            <person name="Chapman S.B."/>
            <person name="Chen Z."/>
            <person name="Dunbar C."/>
            <person name="Freedman E."/>
            <person name="Gearin G."/>
            <person name="Gellesch M."/>
            <person name="Goldberg J."/>
            <person name="Griggs A."/>
            <person name="Gujja S."/>
            <person name="Heiman D."/>
            <person name="Howarth C."/>
            <person name="Larson L."/>
            <person name="Lui A."/>
            <person name="MacDonald P.J.P."/>
            <person name="Montmayeur A."/>
            <person name="Murphy C."/>
            <person name="Neiman D."/>
            <person name="Pearson M."/>
            <person name="Priest M."/>
            <person name="Roberts A."/>
            <person name="Saif S."/>
            <person name="Shea T."/>
            <person name="Shenoy N."/>
            <person name="Sisk P."/>
            <person name="Stolte C."/>
            <person name="Sykes S."/>
            <person name="Wortman J."/>
            <person name="Nusbaum C."/>
            <person name="Birren B."/>
        </authorList>
    </citation>
    <scope>NUCLEOTIDE SEQUENCE [LARGE SCALE GENOMIC DNA]</scope>
    <source>
        <strain evidence="8 9">ACB7</strain>
    </source>
</reference>
<evidence type="ECO:0000256" key="5">
    <source>
        <dbReference type="ARBA" id="ARBA00023136"/>
    </source>
</evidence>